<evidence type="ECO:0000256" key="1">
    <source>
        <dbReference type="SAM" id="Phobius"/>
    </source>
</evidence>
<protein>
    <submittedName>
        <fullName evidence="2">DUF1109 domain-containing protein</fullName>
    </submittedName>
</protein>
<feature type="transmembrane region" description="Helical" evidence="1">
    <location>
        <begin position="159"/>
        <end position="180"/>
    </location>
</feature>
<dbReference type="EMBL" id="CP081297">
    <property type="protein sequence ID" value="QZD87323.1"/>
    <property type="molecule type" value="Genomic_DNA"/>
</dbReference>
<feature type="transmembrane region" description="Helical" evidence="1">
    <location>
        <begin position="61"/>
        <end position="88"/>
    </location>
</feature>
<dbReference type="InterPro" id="IPR009495">
    <property type="entry name" value="NrsF"/>
</dbReference>
<keyword evidence="1" id="KW-0472">Membrane</keyword>
<sequence>MNPERGRLPNSLIDELAGDLAPVAPIRLWHGAALVALSAAVTVVLVELLDGLWRGIAAGEASGVFFLANGMLGLAGTASAIAVLRMASPRVGNTHDGARWSAIMLGLLPLTALLVLGASGLFASVSSDMYGFECFLAGSAFGLVTAGALVMWLRRGAPVSLGAAGTFTGIAAGAIGSFAYGLACPIDTIGHLGIWHAAPVVLMALVGRFAVPPLVRW</sequence>
<keyword evidence="3" id="KW-1185">Reference proteome</keyword>
<organism evidence="2 3">
    <name type="scientific">Qipengyuania psychrotolerans</name>
    <dbReference type="NCBI Taxonomy" id="2867238"/>
    <lineage>
        <taxon>Bacteria</taxon>
        <taxon>Pseudomonadati</taxon>
        <taxon>Pseudomonadota</taxon>
        <taxon>Alphaproteobacteria</taxon>
        <taxon>Sphingomonadales</taxon>
        <taxon>Erythrobacteraceae</taxon>
        <taxon>Qipengyuania</taxon>
    </lineage>
</organism>
<keyword evidence="1" id="KW-0812">Transmembrane</keyword>
<dbReference type="RefSeq" id="WP_221422861.1">
    <property type="nucleotide sequence ID" value="NZ_CP081297.1"/>
</dbReference>
<evidence type="ECO:0000313" key="2">
    <source>
        <dbReference type="EMBL" id="QZD87323.1"/>
    </source>
</evidence>
<feature type="transmembrane region" description="Helical" evidence="1">
    <location>
        <begin position="134"/>
        <end position="153"/>
    </location>
</feature>
<dbReference type="Pfam" id="PF06532">
    <property type="entry name" value="NrsF"/>
    <property type="match status" value="1"/>
</dbReference>
<feature type="transmembrane region" description="Helical" evidence="1">
    <location>
        <begin position="28"/>
        <end position="49"/>
    </location>
</feature>
<feature type="transmembrane region" description="Helical" evidence="1">
    <location>
        <begin position="100"/>
        <end position="122"/>
    </location>
</feature>
<feature type="transmembrane region" description="Helical" evidence="1">
    <location>
        <begin position="192"/>
        <end position="211"/>
    </location>
</feature>
<keyword evidence="1" id="KW-1133">Transmembrane helix</keyword>
<proteinExistence type="predicted"/>
<name>A0ABX8ZED8_9SPHN</name>
<evidence type="ECO:0000313" key="3">
    <source>
        <dbReference type="Proteomes" id="UP000824280"/>
    </source>
</evidence>
<reference evidence="2 3" key="1">
    <citation type="submission" date="2021-08" db="EMBL/GenBank/DDBJ databases">
        <title>Comparative Genomics Analysis of the Genus Qipengyuania Reveals Extensive Genetic Diversity and Metabolic Versatility, Including the Description of Fifteen Novel Species.</title>
        <authorList>
            <person name="Liu Y."/>
        </authorList>
    </citation>
    <scope>NUCLEOTIDE SEQUENCE [LARGE SCALE GENOMIC DNA]</scope>
    <source>
        <strain evidence="2 3">1XM2-8</strain>
    </source>
</reference>
<accession>A0ABX8ZED8</accession>
<gene>
    <name evidence="2" type="ORF">K3166_01005</name>
</gene>
<dbReference type="Proteomes" id="UP000824280">
    <property type="component" value="Chromosome"/>
</dbReference>